<feature type="transmembrane region" description="Helical" evidence="5">
    <location>
        <begin position="283"/>
        <end position="303"/>
    </location>
</feature>
<feature type="transmembrane region" description="Helical" evidence="5">
    <location>
        <begin position="113"/>
        <end position="133"/>
    </location>
</feature>
<dbReference type="PANTHER" id="PTHR23508:SF10">
    <property type="entry name" value="CARBOXYLIC ACID TRANSPORTER PROTEIN HOMOLOG"/>
    <property type="match status" value="1"/>
</dbReference>
<evidence type="ECO:0000256" key="1">
    <source>
        <dbReference type="ARBA" id="ARBA00004651"/>
    </source>
</evidence>
<sequence>MSTRELGGSTAATVRLSIRVTALCWVLVLLDGLDLFVYGATLPGVLADKSFGLTAVGGGTIGSLTTFGMMLGALGAGILTDRTGRRKIIITGVTVFSLAAAVCAAAPSVEVFGAARFVAGIGLGGLLPSAIAMVMEYAPAWRKNLAVTTVMTAHQAGGALAGALGMTLVQSMGWRSVYWIGALLLVVVLPAVVFLLPESMTFLLAKGRTDRARAIAAKFAVPLETFAPEPAEGRRGGLRGLFTPSVRTTTLLFWIASFAGLLLVYGVNTWLPTMMRGSGYNLGSAISFLLVINLGGIAGMLVAGRLADRFGARPVAIIWFALTAGGVGLLAVHLPLVVTYVVVFLTGAWLFSAQTLIYAAVGAYYPADSRATALGWVSGVGRLGAVFGPWLGGVLVAGGLSSFGFVVFAIAGVLGAVMVALVRRNGGFSTHAGRPAQAPVHGSQNA</sequence>
<feature type="transmembrane region" description="Helical" evidence="5">
    <location>
        <begin position="177"/>
        <end position="196"/>
    </location>
</feature>
<keyword evidence="2 5" id="KW-0812">Transmembrane</keyword>
<comment type="caution">
    <text evidence="7">The sequence shown here is derived from an EMBL/GenBank/DDBJ whole genome shotgun (WGS) entry which is preliminary data.</text>
</comment>
<dbReference type="PROSITE" id="PS50850">
    <property type="entry name" value="MFS"/>
    <property type="match status" value="1"/>
</dbReference>
<dbReference type="GO" id="GO:0046943">
    <property type="term" value="F:carboxylic acid transmembrane transporter activity"/>
    <property type="evidence" value="ECO:0007669"/>
    <property type="project" value="TreeGrafter"/>
</dbReference>
<gene>
    <name evidence="7" type="ORF">M8542_18985</name>
</gene>
<feature type="transmembrane region" description="Helical" evidence="5">
    <location>
        <begin position="145"/>
        <end position="165"/>
    </location>
</feature>
<evidence type="ECO:0000256" key="3">
    <source>
        <dbReference type="ARBA" id="ARBA00022989"/>
    </source>
</evidence>
<feature type="transmembrane region" description="Helical" evidence="5">
    <location>
        <begin position="340"/>
        <end position="361"/>
    </location>
</feature>
<evidence type="ECO:0000313" key="8">
    <source>
        <dbReference type="Proteomes" id="UP001144096"/>
    </source>
</evidence>
<dbReference type="RefSeq" id="WP_257921536.1">
    <property type="nucleotide sequence ID" value="NZ_JAMXQV010000009.1"/>
</dbReference>
<keyword evidence="8" id="KW-1185">Reference proteome</keyword>
<feature type="transmembrane region" description="Helical" evidence="5">
    <location>
        <begin position="51"/>
        <end position="76"/>
    </location>
</feature>
<protein>
    <submittedName>
        <fullName evidence="7">MFS transporter</fullName>
    </submittedName>
</protein>
<name>A0A9X2NC51_9PSEU</name>
<feature type="transmembrane region" description="Helical" evidence="5">
    <location>
        <begin position="315"/>
        <end position="334"/>
    </location>
</feature>
<dbReference type="Gene3D" id="1.20.1250.20">
    <property type="entry name" value="MFS general substrate transporter like domains"/>
    <property type="match status" value="1"/>
</dbReference>
<dbReference type="SUPFAM" id="SSF103473">
    <property type="entry name" value="MFS general substrate transporter"/>
    <property type="match status" value="1"/>
</dbReference>
<dbReference type="GO" id="GO:0005886">
    <property type="term" value="C:plasma membrane"/>
    <property type="evidence" value="ECO:0007669"/>
    <property type="project" value="UniProtKB-SubCell"/>
</dbReference>
<accession>A0A9X2NC51</accession>
<comment type="subcellular location">
    <subcellularLocation>
        <location evidence="1">Cell membrane</location>
        <topology evidence="1">Multi-pass membrane protein</topology>
    </subcellularLocation>
</comment>
<feature type="transmembrane region" description="Helical" evidence="5">
    <location>
        <begin position="403"/>
        <end position="422"/>
    </location>
</feature>
<feature type="transmembrane region" description="Helical" evidence="5">
    <location>
        <begin position="373"/>
        <end position="397"/>
    </location>
</feature>
<dbReference type="InterPro" id="IPR011701">
    <property type="entry name" value="MFS"/>
</dbReference>
<evidence type="ECO:0000313" key="7">
    <source>
        <dbReference type="EMBL" id="MCR6484918.1"/>
    </source>
</evidence>
<dbReference type="Proteomes" id="UP001144096">
    <property type="component" value="Unassembled WGS sequence"/>
</dbReference>
<proteinExistence type="predicted"/>
<evidence type="ECO:0000259" key="6">
    <source>
        <dbReference type="PROSITE" id="PS50850"/>
    </source>
</evidence>
<feature type="transmembrane region" description="Helical" evidence="5">
    <location>
        <begin position="20"/>
        <end position="39"/>
    </location>
</feature>
<organism evidence="7 8">
    <name type="scientific">Amycolatopsis iheyensis</name>
    <dbReference type="NCBI Taxonomy" id="2945988"/>
    <lineage>
        <taxon>Bacteria</taxon>
        <taxon>Bacillati</taxon>
        <taxon>Actinomycetota</taxon>
        <taxon>Actinomycetes</taxon>
        <taxon>Pseudonocardiales</taxon>
        <taxon>Pseudonocardiaceae</taxon>
        <taxon>Amycolatopsis</taxon>
    </lineage>
</organism>
<feature type="transmembrane region" description="Helical" evidence="5">
    <location>
        <begin position="251"/>
        <end position="271"/>
    </location>
</feature>
<keyword evidence="3 5" id="KW-1133">Transmembrane helix</keyword>
<evidence type="ECO:0000256" key="4">
    <source>
        <dbReference type="ARBA" id="ARBA00023136"/>
    </source>
</evidence>
<evidence type="ECO:0000256" key="2">
    <source>
        <dbReference type="ARBA" id="ARBA00022692"/>
    </source>
</evidence>
<feature type="domain" description="Major facilitator superfamily (MFS) profile" evidence="6">
    <location>
        <begin position="20"/>
        <end position="427"/>
    </location>
</feature>
<dbReference type="InterPro" id="IPR036259">
    <property type="entry name" value="MFS_trans_sf"/>
</dbReference>
<dbReference type="Pfam" id="PF07690">
    <property type="entry name" value="MFS_1"/>
    <property type="match status" value="1"/>
</dbReference>
<keyword evidence="4 5" id="KW-0472">Membrane</keyword>
<dbReference type="PANTHER" id="PTHR23508">
    <property type="entry name" value="CARBOXYLIC ACID TRANSPORTER PROTEIN HOMOLOG"/>
    <property type="match status" value="1"/>
</dbReference>
<evidence type="ECO:0000256" key="5">
    <source>
        <dbReference type="SAM" id="Phobius"/>
    </source>
</evidence>
<reference evidence="7" key="1">
    <citation type="submission" date="2022-06" db="EMBL/GenBank/DDBJ databases">
        <title>Amycolatopsis iheyaensis sp. nov., a new species of the genus Amycolatopsis isolated from soil in Iheya island, Japan.</title>
        <authorList>
            <person name="Ngamcharungchit C."/>
            <person name="Kanto H."/>
            <person name="Take A."/>
            <person name="Intra B."/>
            <person name="Matsumoto A."/>
            <person name="Panbangred W."/>
            <person name="Inahashi Y."/>
        </authorList>
    </citation>
    <scope>NUCLEOTIDE SEQUENCE</scope>
    <source>
        <strain evidence="7">OK19-0408</strain>
    </source>
</reference>
<dbReference type="EMBL" id="JAMXQV010000009">
    <property type="protein sequence ID" value="MCR6484918.1"/>
    <property type="molecule type" value="Genomic_DNA"/>
</dbReference>
<dbReference type="InterPro" id="IPR020846">
    <property type="entry name" value="MFS_dom"/>
</dbReference>
<feature type="transmembrane region" description="Helical" evidence="5">
    <location>
        <begin position="88"/>
        <end position="107"/>
    </location>
</feature>
<dbReference type="AlphaFoldDB" id="A0A9X2NC51"/>